<dbReference type="SUPFAM" id="SSF161098">
    <property type="entry name" value="MetI-like"/>
    <property type="match status" value="1"/>
</dbReference>
<evidence type="ECO:0000256" key="1">
    <source>
        <dbReference type="ARBA" id="ARBA00004141"/>
    </source>
</evidence>
<feature type="transmembrane region" description="Helical" evidence="6">
    <location>
        <begin position="21"/>
        <end position="42"/>
    </location>
</feature>
<evidence type="ECO:0000256" key="5">
    <source>
        <dbReference type="ARBA" id="ARBA00023136"/>
    </source>
</evidence>
<keyword evidence="9" id="KW-1185">Reference proteome</keyword>
<dbReference type="PROSITE" id="PS50928">
    <property type="entry name" value="ABC_TM1"/>
    <property type="match status" value="1"/>
</dbReference>
<keyword evidence="4 6" id="KW-1133">Transmembrane helix</keyword>
<reference evidence="8 9" key="1">
    <citation type="submission" date="2019-07" db="EMBL/GenBank/DDBJ databases">
        <authorList>
            <person name="Kim J."/>
        </authorList>
    </citation>
    <scope>NUCLEOTIDE SEQUENCE [LARGE SCALE GENOMIC DNA]</scope>
    <source>
        <strain evidence="8 9">JC52</strain>
    </source>
</reference>
<feature type="transmembrane region" description="Helical" evidence="6">
    <location>
        <begin position="262"/>
        <end position="288"/>
    </location>
</feature>
<comment type="similarity">
    <text evidence="6">Belongs to the binding-protein-dependent transport system permease family.</text>
</comment>
<evidence type="ECO:0000259" key="7">
    <source>
        <dbReference type="PROSITE" id="PS50928"/>
    </source>
</evidence>
<feature type="transmembrane region" description="Helical" evidence="6">
    <location>
        <begin position="204"/>
        <end position="227"/>
    </location>
</feature>
<dbReference type="CDD" id="cd06261">
    <property type="entry name" value="TM_PBP2"/>
    <property type="match status" value="1"/>
</dbReference>
<dbReference type="EMBL" id="VNJI01000001">
    <property type="protein sequence ID" value="TVY12009.1"/>
    <property type="molecule type" value="Genomic_DNA"/>
</dbReference>
<feature type="domain" description="ABC transmembrane type-1" evidence="7">
    <location>
        <begin position="115"/>
        <end position="327"/>
    </location>
</feature>
<comment type="caution">
    <text evidence="8">The sequence shown here is derived from an EMBL/GenBank/DDBJ whole genome shotgun (WGS) entry which is preliminary data.</text>
</comment>
<proteinExistence type="inferred from homology"/>
<dbReference type="GO" id="GO:0055085">
    <property type="term" value="P:transmembrane transport"/>
    <property type="evidence" value="ECO:0007669"/>
    <property type="project" value="InterPro"/>
</dbReference>
<dbReference type="InterPro" id="IPR035906">
    <property type="entry name" value="MetI-like_sf"/>
</dbReference>
<name>A0A559KIT2_9BACL</name>
<evidence type="ECO:0000256" key="6">
    <source>
        <dbReference type="RuleBase" id="RU363032"/>
    </source>
</evidence>
<evidence type="ECO:0000313" key="9">
    <source>
        <dbReference type="Proteomes" id="UP000317036"/>
    </source>
</evidence>
<feature type="transmembrane region" description="Helical" evidence="6">
    <location>
        <begin position="308"/>
        <end position="331"/>
    </location>
</feature>
<evidence type="ECO:0000256" key="2">
    <source>
        <dbReference type="ARBA" id="ARBA00022448"/>
    </source>
</evidence>
<feature type="transmembrane region" description="Helical" evidence="6">
    <location>
        <begin position="114"/>
        <end position="136"/>
    </location>
</feature>
<keyword evidence="5 6" id="KW-0472">Membrane</keyword>
<dbReference type="Gene3D" id="1.10.3720.10">
    <property type="entry name" value="MetI-like"/>
    <property type="match status" value="1"/>
</dbReference>
<dbReference type="Pfam" id="PF00528">
    <property type="entry name" value="BPD_transp_1"/>
    <property type="match status" value="1"/>
</dbReference>
<protein>
    <submittedName>
        <fullName evidence="8">ABC transporter permease</fullName>
    </submittedName>
</protein>
<evidence type="ECO:0000256" key="4">
    <source>
        <dbReference type="ARBA" id="ARBA00022989"/>
    </source>
</evidence>
<dbReference type="Proteomes" id="UP000317036">
    <property type="component" value="Unassembled WGS sequence"/>
</dbReference>
<comment type="subcellular location">
    <subcellularLocation>
        <location evidence="6">Cell membrane</location>
        <topology evidence="6">Multi-pass membrane protein</topology>
    </subcellularLocation>
    <subcellularLocation>
        <location evidence="1">Membrane</location>
        <topology evidence="1">Multi-pass membrane protein</topology>
    </subcellularLocation>
</comment>
<keyword evidence="3 6" id="KW-0812">Transmembrane</keyword>
<dbReference type="InterPro" id="IPR000515">
    <property type="entry name" value="MetI-like"/>
</dbReference>
<evidence type="ECO:0000313" key="8">
    <source>
        <dbReference type="EMBL" id="TVY12009.1"/>
    </source>
</evidence>
<gene>
    <name evidence="8" type="ORF">FPZ49_01685</name>
</gene>
<feature type="transmembrane region" description="Helical" evidence="6">
    <location>
        <begin position="157"/>
        <end position="184"/>
    </location>
</feature>
<keyword evidence="2 6" id="KW-0813">Transport</keyword>
<dbReference type="AlphaFoldDB" id="A0A559KIT2"/>
<dbReference type="PANTHER" id="PTHR43376:SF1">
    <property type="entry name" value="OLIGOPEPTIDE TRANSPORT SYSTEM PERMEASE PROTEIN"/>
    <property type="match status" value="1"/>
</dbReference>
<dbReference type="GO" id="GO:0005886">
    <property type="term" value="C:plasma membrane"/>
    <property type="evidence" value="ECO:0007669"/>
    <property type="project" value="UniProtKB-SubCell"/>
</dbReference>
<dbReference type="PANTHER" id="PTHR43376">
    <property type="entry name" value="OLIGOPEPTIDE TRANSPORT SYSTEM PERMEASE PROTEIN"/>
    <property type="match status" value="1"/>
</dbReference>
<sequence length="341" mass="37760">MAAQESRPKEETALRYNAVYLLKRIGFALITFYVAVTLNFLLPRLIGGDPADTLASEKALGSQEVAKALREQFGLNDPSLFHQYVRYLKELLQGNLGVSYVNYPAPVVDVMLKALPWTIGTVLTATLLSYLVGWLIGIRGAWKAGTIFDNVSLFGSFFLNAVPYFWIAILFVMIFAFHLDWFPLGQAFDPTYDSLDTGGKLLSILHHAFLPVFTLIIASLAGHILVLRNNLMRVLSEDYMLLAKAKGISERRRKYMYGARNALLPSFTGLMMSLGHVIGGAITTEIVFSYPGVGLVTFNAILNHDYPLIQGAFLCIAVSVIIFNLIADLVYPLIDPRVALS</sequence>
<evidence type="ECO:0000256" key="3">
    <source>
        <dbReference type="ARBA" id="ARBA00022692"/>
    </source>
</evidence>
<accession>A0A559KIT2</accession>
<organism evidence="8 9">
    <name type="scientific">Paenibacillus cremeus</name>
    <dbReference type="NCBI Taxonomy" id="2163881"/>
    <lineage>
        <taxon>Bacteria</taxon>
        <taxon>Bacillati</taxon>
        <taxon>Bacillota</taxon>
        <taxon>Bacilli</taxon>
        <taxon>Bacillales</taxon>
        <taxon>Paenibacillaceae</taxon>
        <taxon>Paenibacillus</taxon>
    </lineage>
</organism>